<dbReference type="Proteomes" id="UP000824214">
    <property type="component" value="Unassembled WGS sequence"/>
</dbReference>
<evidence type="ECO:0008006" key="5">
    <source>
        <dbReference type="Google" id="ProtNLM"/>
    </source>
</evidence>
<feature type="transmembrane region" description="Helical" evidence="1">
    <location>
        <begin position="137"/>
        <end position="156"/>
    </location>
</feature>
<evidence type="ECO:0000256" key="2">
    <source>
        <dbReference type="SAM" id="SignalP"/>
    </source>
</evidence>
<evidence type="ECO:0000313" key="4">
    <source>
        <dbReference type="Proteomes" id="UP000824214"/>
    </source>
</evidence>
<keyword evidence="1" id="KW-0812">Transmembrane</keyword>
<evidence type="ECO:0000313" key="3">
    <source>
        <dbReference type="EMBL" id="HJB38227.1"/>
    </source>
</evidence>
<organism evidence="3 4">
    <name type="scientific">Candidatus Acutalibacter ornithocaccae</name>
    <dbReference type="NCBI Taxonomy" id="2838416"/>
    <lineage>
        <taxon>Bacteria</taxon>
        <taxon>Bacillati</taxon>
        <taxon>Bacillota</taxon>
        <taxon>Clostridia</taxon>
        <taxon>Eubacteriales</taxon>
        <taxon>Acutalibacteraceae</taxon>
        <taxon>Acutalibacter</taxon>
    </lineage>
</organism>
<feature type="transmembrane region" description="Helical" evidence="1">
    <location>
        <begin position="194"/>
        <end position="223"/>
    </location>
</feature>
<feature type="chain" id="PRO_5039479860" description="HupE / UreJ protein" evidence="2">
    <location>
        <begin position="25"/>
        <end position="256"/>
    </location>
</feature>
<sequence>MKKKARALLLALAMCLLVPLPASANGVEPPYLTILVENPPADLQLTLTVVDETSQEEHVLSHDTRLWERYFRFYSHIWSPWAPEGSPQATATLLVETGGESFSLPVEPRGFHYTNNLVTLDLGNRRLLYGEPRWRQPLLVCLRVFLTLLLEGLLFYRFGYRRKSSWAVFLVTNLLTQLGVNVAVQALFPVAIDFYNLLVSGIFFYTPLEIAVLLVEMAAFALLLREHRRRRAVGYAAAANLCSWFLGGALLAVLPL</sequence>
<name>A0A9D2LZ71_9FIRM</name>
<feature type="transmembrane region" description="Helical" evidence="1">
    <location>
        <begin position="235"/>
        <end position="254"/>
    </location>
</feature>
<keyword evidence="2" id="KW-0732">Signal</keyword>
<evidence type="ECO:0000256" key="1">
    <source>
        <dbReference type="SAM" id="Phobius"/>
    </source>
</evidence>
<protein>
    <recommendedName>
        <fullName evidence="5">HupE / UreJ protein</fullName>
    </recommendedName>
</protein>
<feature type="signal peptide" evidence="2">
    <location>
        <begin position="1"/>
        <end position="24"/>
    </location>
</feature>
<feature type="transmembrane region" description="Helical" evidence="1">
    <location>
        <begin position="168"/>
        <end position="188"/>
    </location>
</feature>
<reference evidence="3" key="2">
    <citation type="submission" date="2021-04" db="EMBL/GenBank/DDBJ databases">
        <authorList>
            <person name="Gilroy R."/>
        </authorList>
    </citation>
    <scope>NUCLEOTIDE SEQUENCE</scope>
    <source>
        <strain evidence="3">ChiBcolR8-3208</strain>
    </source>
</reference>
<keyword evidence="1" id="KW-1133">Transmembrane helix</keyword>
<accession>A0A9D2LZ71</accession>
<gene>
    <name evidence="3" type="ORF">H9942_09210</name>
</gene>
<dbReference type="AlphaFoldDB" id="A0A9D2LZ71"/>
<proteinExistence type="predicted"/>
<reference evidence="3" key="1">
    <citation type="journal article" date="2021" name="PeerJ">
        <title>Extensive microbial diversity within the chicken gut microbiome revealed by metagenomics and culture.</title>
        <authorList>
            <person name="Gilroy R."/>
            <person name="Ravi A."/>
            <person name="Getino M."/>
            <person name="Pursley I."/>
            <person name="Horton D.L."/>
            <person name="Alikhan N.F."/>
            <person name="Baker D."/>
            <person name="Gharbi K."/>
            <person name="Hall N."/>
            <person name="Watson M."/>
            <person name="Adriaenssens E.M."/>
            <person name="Foster-Nyarko E."/>
            <person name="Jarju S."/>
            <person name="Secka A."/>
            <person name="Antonio M."/>
            <person name="Oren A."/>
            <person name="Chaudhuri R.R."/>
            <person name="La Ragione R."/>
            <person name="Hildebrand F."/>
            <person name="Pallen M.J."/>
        </authorList>
    </citation>
    <scope>NUCLEOTIDE SEQUENCE</scope>
    <source>
        <strain evidence="3">ChiBcolR8-3208</strain>
    </source>
</reference>
<comment type="caution">
    <text evidence="3">The sequence shown here is derived from an EMBL/GenBank/DDBJ whole genome shotgun (WGS) entry which is preliminary data.</text>
</comment>
<keyword evidence="1" id="KW-0472">Membrane</keyword>
<dbReference type="EMBL" id="DWXZ01000199">
    <property type="protein sequence ID" value="HJB38227.1"/>
    <property type="molecule type" value="Genomic_DNA"/>
</dbReference>